<sequence>MKTILRNECIRYFSKHPLASLTVTEINLCILFEYDLERGTAEFRWGWRKYIRAYDHSHSKLVTAYDHPRLESLIFHRHADVGARRNPSTPNSPSTVRVARFGYLVSKFAQMLQNCTPLC</sequence>
<reference evidence="1 2" key="1">
    <citation type="submission" date="2021-06" db="EMBL/GenBank/DDBJ databases">
        <title>Caerostris darwini draft genome.</title>
        <authorList>
            <person name="Kono N."/>
            <person name="Arakawa K."/>
        </authorList>
    </citation>
    <scope>NUCLEOTIDE SEQUENCE [LARGE SCALE GENOMIC DNA]</scope>
</reference>
<dbReference type="EMBL" id="BPLQ01008142">
    <property type="protein sequence ID" value="GIY35155.1"/>
    <property type="molecule type" value="Genomic_DNA"/>
</dbReference>
<comment type="caution">
    <text evidence="1">The sequence shown here is derived from an EMBL/GenBank/DDBJ whole genome shotgun (WGS) entry which is preliminary data.</text>
</comment>
<organism evidence="1 2">
    <name type="scientific">Caerostris darwini</name>
    <dbReference type="NCBI Taxonomy" id="1538125"/>
    <lineage>
        <taxon>Eukaryota</taxon>
        <taxon>Metazoa</taxon>
        <taxon>Ecdysozoa</taxon>
        <taxon>Arthropoda</taxon>
        <taxon>Chelicerata</taxon>
        <taxon>Arachnida</taxon>
        <taxon>Araneae</taxon>
        <taxon>Araneomorphae</taxon>
        <taxon>Entelegynae</taxon>
        <taxon>Araneoidea</taxon>
        <taxon>Araneidae</taxon>
        <taxon>Caerostris</taxon>
    </lineage>
</organism>
<evidence type="ECO:0000313" key="2">
    <source>
        <dbReference type="Proteomes" id="UP001054837"/>
    </source>
</evidence>
<name>A0AAV4SN25_9ARAC</name>
<protein>
    <submittedName>
        <fullName evidence="1">Uncharacterized protein</fullName>
    </submittedName>
</protein>
<gene>
    <name evidence="1" type="ORF">CDAR_207051</name>
</gene>
<keyword evidence="2" id="KW-1185">Reference proteome</keyword>
<accession>A0AAV4SN25</accession>
<dbReference type="Proteomes" id="UP001054837">
    <property type="component" value="Unassembled WGS sequence"/>
</dbReference>
<evidence type="ECO:0000313" key="1">
    <source>
        <dbReference type="EMBL" id="GIY35155.1"/>
    </source>
</evidence>
<dbReference type="AlphaFoldDB" id="A0AAV4SN25"/>
<proteinExistence type="predicted"/>